<name>A0ACC2DIY4_DIPCM</name>
<keyword evidence="2" id="KW-1185">Reference proteome</keyword>
<sequence length="320" mass="35517">MANATALASPPLPRLCATHPLACFPSSVSISERMCDDACSWRKTQVSLCRSERSFRRTFATQHWHVLHSLHAEDDWLERNIALNVKDESNSLLGMIFGKAAEAFLRTQLDRCSELKILVGGSNRDLLRGQARRLKVIAKGAVYKGICLSDVQLTTSPIHLKYRFLQQPLSISATIRVLEKDLVASLGSHLLSMALRDLFPQSMVSESGASAITLSLEEGAISIMQKNSRSYISHLADPKLAEGQVPTFCLPAALRFEVRDDGQTLHVHSLPLSTCGDTNDAYRSEHIQRMFTLGPKVCITDLKIKKHELHLMGNFLVSPE</sequence>
<accession>A0ACC2DIY4</accession>
<evidence type="ECO:0000313" key="1">
    <source>
        <dbReference type="EMBL" id="KAJ7553952.1"/>
    </source>
</evidence>
<evidence type="ECO:0000313" key="2">
    <source>
        <dbReference type="Proteomes" id="UP001162992"/>
    </source>
</evidence>
<reference evidence="2" key="1">
    <citation type="journal article" date="2024" name="Proc. Natl. Acad. Sci. U.S.A.">
        <title>Extraordinary preservation of gene collinearity over three hundred million years revealed in homosporous lycophytes.</title>
        <authorList>
            <person name="Li C."/>
            <person name="Wickell D."/>
            <person name="Kuo L.Y."/>
            <person name="Chen X."/>
            <person name="Nie B."/>
            <person name="Liao X."/>
            <person name="Peng D."/>
            <person name="Ji J."/>
            <person name="Jenkins J."/>
            <person name="Williams M."/>
            <person name="Shu S."/>
            <person name="Plott C."/>
            <person name="Barry K."/>
            <person name="Rajasekar S."/>
            <person name="Grimwood J."/>
            <person name="Han X."/>
            <person name="Sun S."/>
            <person name="Hou Z."/>
            <person name="He W."/>
            <person name="Dai G."/>
            <person name="Sun C."/>
            <person name="Schmutz J."/>
            <person name="Leebens-Mack J.H."/>
            <person name="Li F.W."/>
            <person name="Wang L."/>
        </authorList>
    </citation>
    <scope>NUCLEOTIDE SEQUENCE [LARGE SCALE GENOMIC DNA]</scope>
    <source>
        <strain evidence="2">cv. PW_Plant_1</strain>
    </source>
</reference>
<proteinExistence type="predicted"/>
<comment type="caution">
    <text evidence="1">The sequence shown here is derived from an EMBL/GenBank/DDBJ whole genome shotgun (WGS) entry which is preliminary data.</text>
</comment>
<gene>
    <name evidence="1" type="ORF">O6H91_06G119900</name>
</gene>
<dbReference type="Proteomes" id="UP001162992">
    <property type="component" value="Chromosome 6"/>
</dbReference>
<protein>
    <submittedName>
        <fullName evidence="1">Uncharacterized protein</fullName>
    </submittedName>
</protein>
<organism evidence="1 2">
    <name type="scientific">Diphasiastrum complanatum</name>
    <name type="common">Issler's clubmoss</name>
    <name type="synonym">Lycopodium complanatum</name>
    <dbReference type="NCBI Taxonomy" id="34168"/>
    <lineage>
        <taxon>Eukaryota</taxon>
        <taxon>Viridiplantae</taxon>
        <taxon>Streptophyta</taxon>
        <taxon>Embryophyta</taxon>
        <taxon>Tracheophyta</taxon>
        <taxon>Lycopodiopsida</taxon>
        <taxon>Lycopodiales</taxon>
        <taxon>Lycopodiaceae</taxon>
        <taxon>Lycopodioideae</taxon>
        <taxon>Diphasiastrum</taxon>
    </lineage>
</organism>
<dbReference type="EMBL" id="CM055097">
    <property type="protein sequence ID" value="KAJ7553952.1"/>
    <property type="molecule type" value="Genomic_DNA"/>
</dbReference>